<reference evidence="4" key="2">
    <citation type="submission" date="2023-06" db="EMBL/GenBank/DDBJ databases">
        <authorList>
            <consortium name="Lawrence Berkeley National Laboratory"/>
            <person name="Haridas S."/>
            <person name="Hensen N."/>
            <person name="Bonometti L."/>
            <person name="Westerberg I."/>
            <person name="Brannstrom I.O."/>
            <person name="Guillou S."/>
            <person name="Cros-Aarteil S."/>
            <person name="Calhoun S."/>
            <person name="Kuo A."/>
            <person name="Mondo S."/>
            <person name="Pangilinan J."/>
            <person name="Riley R."/>
            <person name="Labutti K."/>
            <person name="Andreopoulos B."/>
            <person name="Lipzen A."/>
            <person name="Chen C."/>
            <person name="Yanf M."/>
            <person name="Daum C."/>
            <person name="Ng V."/>
            <person name="Clum A."/>
            <person name="Steindorff A."/>
            <person name="Ohm R."/>
            <person name="Martin F."/>
            <person name="Silar P."/>
            <person name="Natvig D."/>
            <person name="Lalanne C."/>
            <person name="Gautier V."/>
            <person name="Ament-Velasquez S.L."/>
            <person name="Kruys A."/>
            <person name="Hutchinson M.I."/>
            <person name="Powell A.J."/>
            <person name="Barry K."/>
            <person name="Miller A.N."/>
            <person name="Grigoriev I.V."/>
            <person name="Debuchy R."/>
            <person name="Gladieux P."/>
            <person name="Thoren M.H."/>
            <person name="Johannesson H."/>
        </authorList>
    </citation>
    <scope>NUCLEOTIDE SEQUENCE</scope>
    <source>
        <strain evidence="4">CBS 955.72</strain>
    </source>
</reference>
<dbReference type="CDD" id="cd02947">
    <property type="entry name" value="TRX_family"/>
    <property type="match status" value="1"/>
</dbReference>
<evidence type="ECO:0000256" key="2">
    <source>
        <dbReference type="ARBA" id="ARBA00023157"/>
    </source>
</evidence>
<dbReference type="Pfam" id="PF00085">
    <property type="entry name" value="Thioredoxin"/>
    <property type="match status" value="1"/>
</dbReference>
<dbReference type="SUPFAM" id="SSF52833">
    <property type="entry name" value="Thioredoxin-like"/>
    <property type="match status" value="1"/>
</dbReference>
<reference evidence="4" key="1">
    <citation type="journal article" date="2023" name="Mol. Phylogenet. Evol.">
        <title>Genome-scale phylogeny and comparative genomics of the fungal order Sordariales.</title>
        <authorList>
            <person name="Hensen N."/>
            <person name="Bonometti L."/>
            <person name="Westerberg I."/>
            <person name="Brannstrom I.O."/>
            <person name="Guillou S."/>
            <person name="Cros-Aarteil S."/>
            <person name="Calhoun S."/>
            <person name="Haridas S."/>
            <person name="Kuo A."/>
            <person name="Mondo S."/>
            <person name="Pangilinan J."/>
            <person name="Riley R."/>
            <person name="LaButti K."/>
            <person name="Andreopoulos B."/>
            <person name="Lipzen A."/>
            <person name="Chen C."/>
            <person name="Yan M."/>
            <person name="Daum C."/>
            <person name="Ng V."/>
            <person name="Clum A."/>
            <person name="Steindorff A."/>
            <person name="Ohm R.A."/>
            <person name="Martin F."/>
            <person name="Silar P."/>
            <person name="Natvig D.O."/>
            <person name="Lalanne C."/>
            <person name="Gautier V."/>
            <person name="Ament-Velasquez S.L."/>
            <person name="Kruys A."/>
            <person name="Hutchinson M.I."/>
            <person name="Powell A.J."/>
            <person name="Barry K."/>
            <person name="Miller A.N."/>
            <person name="Grigoriev I.V."/>
            <person name="Debuchy R."/>
            <person name="Gladieux P."/>
            <person name="Hiltunen Thoren M."/>
            <person name="Johannesson H."/>
        </authorList>
    </citation>
    <scope>NUCLEOTIDE SEQUENCE</scope>
    <source>
        <strain evidence="4">CBS 955.72</strain>
    </source>
</reference>
<feature type="domain" description="Thioredoxin" evidence="3">
    <location>
        <begin position="1"/>
        <end position="135"/>
    </location>
</feature>
<evidence type="ECO:0000259" key="3">
    <source>
        <dbReference type="PROSITE" id="PS51352"/>
    </source>
</evidence>
<dbReference type="Gene3D" id="3.40.30.10">
    <property type="entry name" value="Glutaredoxin"/>
    <property type="match status" value="1"/>
</dbReference>
<comment type="caution">
    <text evidence="4">The sequence shown here is derived from an EMBL/GenBank/DDBJ whole genome shotgun (WGS) entry which is preliminary data.</text>
</comment>
<keyword evidence="2" id="KW-1015">Disulfide bond</keyword>
<evidence type="ECO:0000313" key="4">
    <source>
        <dbReference type="EMBL" id="KAK3339937.1"/>
    </source>
</evidence>
<evidence type="ECO:0000256" key="1">
    <source>
        <dbReference type="ARBA" id="ARBA00008987"/>
    </source>
</evidence>
<proteinExistence type="inferred from homology"/>
<evidence type="ECO:0000313" key="5">
    <source>
        <dbReference type="Proteomes" id="UP001275084"/>
    </source>
</evidence>
<comment type="similarity">
    <text evidence="1">Belongs to the thioredoxin family.</text>
</comment>
<dbReference type="PROSITE" id="PS51352">
    <property type="entry name" value="THIOREDOXIN_2"/>
    <property type="match status" value="1"/>
</dbReference>
<dbReference type="PRINTS" id="PR00421">
    <property type="entry name" value="THIOREDOXIN"/>
</dbReference>
<keyword evidence="5" id="KW-1185">Reference proteome</keyword>
<dbReference type="InterPro" id="IPR036249">
    <property type="entry name" value="Thioredoxin-like_sf"/>
</dbReference>
<dbReference type="EMBL" id="JAUIQD010000009">
    <property type="protein sequence ID" value="KAK3339937.1"/>
    <property type="molecule type" value="Genomic_DNA"/>
</dbReference>
<dbReference type="PROSITE" id="PS00194">
    <property type="entry name" value="THIOREDOXIN_1"/>
    <property type="match status" value="1"/>
</dbReference>
<dbReference type="AlphaFoldDB" id="A0AAJ0H5E7"/>
<protein>
    <submittedName>
        <fullName evidence="4">Thioredoxin-like protein</fullName>
    </submittedName>
</protein>
<dbReference type="Proteomes" id="UP001275084">
    <property type="component" value="Unassembled WGS sequence"/>
</dbReference>
<organism evidence="4 5">
    <name type="scientific">Lasiosphaeria hispida</name>
    <dbReference type="NCBI Taxonomy" id="260671"/>
    <lineage>
        <taxon>Eukaryota</taxon>
        <taxon>Fungi</taxon>
        <taxon>Dikarya</taxon>
        <taxon>Ascomycota</taxon>
        <taxon>Pezizomycotina</taxon>
        <taxon>Sordariomycetes</taxon>
        <taxon>Sordariomycetidae</taxon>
        <taxon>Sordariales</taxon>
        <taxon>Lasiosphaeriaceae</taxon>
        <taxon>Lasiosphaeria</taxon>
    </lineage>
</organism>
<gene>
    <name evidence="4" type="ORF">B0T25DRAFT_560941</name>
</gene>
<name>A0AAJ0H5E7_9PEZI</name>
<sequence>MSEPTPITSAAQLEELATTNKYVLIDFWAEWCPPCKAIAPMYAQLAKKHSVPGRLAFAKVDVDEMPDTAQKYGITAMPSFLILTDGEPGGVAIAGVSYGGAVVNDGKVSMLRGAHPQTLSLIASELGKLVKPKEKEALLKVDEDF</sequence>
<dbReference type="PANTHER" id="PTHR46115">
    <property type="entry name" value="THIOREDOXIN-LIKE PROTEIN 1"/>
    <property type="match status" value="1"/>
</dbReference>
<dbReference type="InterPro" id="IPR013766">
    <property type="entry name" value="Thioredoxin_domain"/>
</dbReference>
<accession>A0AAJ0H5E7</accession>
<dbReference type="InterPro" id="IPR017937">
    <property type="entry name" value="Thioredoxin_CS"/>
</dbReference>